<dbReference type="Proteomes" id="UP000694240">
    <property type="component" value="Chromosome 12"/>
</dbReference>
<keyword evidence="2" id="KW-1185">Reference proteome</keyword>
<reference evidence="1 2" key="1">
    <citation type="submission" date="2020-12" db="EMBL/GenBank/DDBJ databases">
        <title>Concerted genomic and epigenomic changes stabilize Arabidopsis allopolyploids.</title>
        <authorList>
            <person name="Chen Z."/>
        </authorList>
    </citation>
    <scope>NUCLEOTIDE SEQUENCE [LARGE SCALE GENOMIC DNA]</scope>
    <source>
        <strain evidence="1">Allo738</strain>
        <tissue evidence="1">Leaf</tissue>
    </source>
</reference>
<gene>
    <name evidence="1" type="ORF">ISN45_Aa07g001970</name>
</gene>
<organism evidence="1 2">
    <name type="scientific">Arabidopsis thaliana x Arabidopsis arenosa</name>
    <dbReference type="NCBI Taxonomy" id="1240361"/>
    <lineage>
        <taxon>Eukaryota</taxon>
        <taxon>Viridiplantae</taxon>
        <taxon>Streptophyta</taxon>
        <taxon>Embryophyta</taxon>
        <taxon>Tracheophyta</taxon>
        <taxon>Spermatophyta</taxon>
        <taxon>Magnoliopsida</taxon>
        <taxon>eudicotyledons</taxon>
        <taxon>Gunneridae</taxon>
        <taxon>Pentapetalae</taxon>
        <taxon>rosids</taxon>
        <taxon>malvids</taxon>
        <taxon>Brassicales</taxon>
        <taxon>Brassicaceae</taxon>
        <taxon>Camelineae</taxon>
        <taxon>Arabidopsis</taxon>
    </lineage>
</organism>
<comment type="caution">
    <text evidence="1">The sequence shown here is derived from an EMBL/GenBank/DDBJ whole genome shotgun (WGS) entry which is preliminary data.</text>
</comment>
<name>A0A8T1Y3U5_9BRAS</name>
<sequence length="121" mass="14120">MLRRACRRLLKPKFVVTLRTISSSSSSSYIDSHICVILYDQSFSLESLRKHNAYHREMSSRVFDLVSRKRCLSLFNSGYQKIIGYRKPNLSIKFGQFRLPKDNWSICEQMCVGGLNSFRDT</sequence>
<evidence type="ECO:0000313" key="2">
    <source>
        <dbReference type="Proteomes" id="UP000694240"/>
    </source>
</evidence>
<proteinExistence type="predicted"/>
<dbReference type="AlphaFoldDB" id="A0A8T1Y3U5"/>
<evidence type="ECO:0000313" key="1">
    <source>
        <dbReference type="EMBL" id="KAG7539928.1"/>
    </source>
</evidence>
<protein>
    <submittedName>
        <fullName evidence="1">Uncharacterized protein</fullName>
    </submittedName>
</protein>
<accession>A0A8T1Y3U5</accession>
<dbReference type="EMBL" id="JAEFBK010000012">
    <property type="protein sequence ID" value="KAG7539928.1"/>
    <property type="molecule type" value="Genomic_DNA"/>
</dbReference>